<dbReference type="Proteomes" id="UP000186594">
    <property type="component" value="Unassembled WGS sequence"/>
</dbReference>
<feature type="compositionally biased region" description="Basic and acidic residues" evidence="1">
    <location>
        <begin position="1"/>
        <end position="13"/>
    </location>
</feature>
<dbReference type="AlphaFoldDB" id="A0A1U7LKT3"/>
<evidence type="ECO:0000256" key="1">
    <source>
        <dbReference type="SAM" id="MobiDB-lite"/>
    </source>
</evidence>
<name>A0A1U7LKT3_NEOID</name>
<comment type="caution">
    <text evidence="2">The sequence shown here is derived from an EMBL/GenBank/DDBJ whole genome shotgun (WGS) entry which is preliminary data.</text>
</comment>
<gene>
    <name evidence="2" type="ORF">NEOLI_002017</name>
</gene>
<evidence type="ECO:0000313" key="3">
    <source>
        <dbReference type="Proteomes" id="UP000186594"/>
    </source>
</evidence>
<dbReference type="EMBL" id="LXFE01002257">
    <property type="protein sequence ID" value="OLL23131.1"/>
    <property type="molecule type" value="Genomic_DNA"/>
</dbReference>
<organism evidence="2 3">
    <name type="scientific">Neolecta irregularis (strain DAH-3)</name>
    <dbReference type="NCBI Taxonomy" id="1198029"/>
    <lineage>
        <taxon>Eukaryota</taxon>
        <taxon>Fungi</taxon>
        <taxon>Dikarya</taxon>
        <taxon>Ascomycota</taxon>
        <taxon>Taphrinomycotina</taxon>
        <taxon>Neolectales</taxon>
        <taxon>Neolectaceae</taxon>
        <taxon>Neolecta</taxon>
    </lineage>
</organism>
<accession>A0A1U7LKT3</accession>
<proteinExistence type="predicted"/>
<feature type="compositionally biased region" description="Polar residues" evidence="1">
    <location>
        <begin position="14"/>
        <end position="30"/>
    </location>
</feature>
<feature type="region of interest" description="Disordered" evidence="1">
    <location>
        <begin position="1"/>
        <end position="34"/>
    </location>
</feature>
<evidence type="ECO:0000313" key="2">
    <source>
        <dbReference type="EMBL" id="OLL23131.1"/>
    </source>
</evidence>
<dbReference type="OrthoDB" id="6274823at2759"/>
<keyword evidence="3" id="KW-1185">Reference proteome</keyword>
<protein>
    <submittedName>
        <fullName evidence="2">Uncharacterized protein</fullName>
    </submittedName>
</protein>
<reference evidence="2 3" key="1">
    <citation type="submission" date="2016-04" db="EMBL/GenBank/DDBJ databases">
        <title>Evolutionary innovation and constraint leading to complex multicellularity in the Ascomycota.</title>
        <authorList>
            <person name="Cisse O."/>
            <person name="Nguyen A."/>
            <person name="Hewitt D.A."/>
            <person name="Jedd G."/>
            <person name="Stajich J.E."/>
        </authorList>
    </citation>
    <scope>NUCLEOTIDE SEQUENCE [LARGE SCALE GENOMIC DNA]</scope>
    <source>
        <strain evidence="2 3">DAH-3</strain>
    </source>
</reference>
<sequence length="160" mass="18117">MAQSKGKEKEKRSQQSPAASTDLSAFSSKSGLLPRNDDINLPQIFYSANQNNSVQFRTSNHIRLENEFADFSSRSGKDGLEVAKLLSQQSHFDEAELAFTNRPNISNDSRFATDPVDYLSTTRRYVHEVWGEGSSSFMEVDQSKDGIVRRLEGVWNHLRQ</sequence>